<dbReference type="PANTHER" id="PTHR39198:SF1">
    <property type="entry name" value="ALPHA-GALACTOSIDASE NEW3 DOMAIN-CONTAINING PROTEIN"/>
    <property type="match status" value="1"/>
</dbReference>
<evidence type="ECO:0000259" key="3">
    <source>
        <dbReference type="Pfam" id="PF10633"/>
    </source>
</evidence>
<feature type="signal peptide" evidence="2">
    <location>
        <begin position="1"/>
        <end position="24"/>
    </location>
</feature>
<dbReference type="InterPro" id="IPR018905">
    <property type="entry name" value="A-galactase_NEW3"/>
</dbReference>
<dbReference type="OrthoDB" id="8631677at2"/>
<dbReference type="RefSeq" id="WP_146302058.1">
    <property type="nucleotide sequence ID" value="NZ_CP042301.2"/>
</dbReference>
<keyword evidence="1" id="KW-0812">Transmembrane</keyword>
<dbReference type="EMBL" id="CP042301">
    <property type="protein sequence ID" value="QDZ03425.1"/>
    <property type="molecule type" value="Genomic_DNA"/>
</dbReference>
<keyword evidence="2" id="KW-0732">Signal</keyword>
<evidence type="ECO:0000313" key="4">
    <source>
        <dbReference type="EMBL" id="QDZ03425.1"/>
    </source>
</evidence>
<name>A0A5B8L625_9HYPH</name>
<dbReference type="Pfam" id="PF10633">
    <property type="entry name" value="NPCBM_assoc"/>
    <property type="match status" value="1"/>
</dbReference>
<dbReference type="Proteomes" id="UP000321389">
    <property type="component" value="Chromosome"/>
</dbReference>
<reference evidence="4" key="1">
    <citation type="submission" date="2020-04" db="EMBL/GenBank/DDBJ databases">
        <title>Nitratireductor sp. nov. isolated from mangrove soil.</title>
        <authorList>
            <person name="Ye Y."/>
        </authorList>
    </citation>
    <scope>NUCLEOTIDE SEQUENCE</scope>
    <source>
        <strain evidence="4">SY7</strain>
    </source>
</reference>
<gene>
    <name evidence="4" type="ORF">FQ775_19355</name>
</gene>
<evidence type="ECO:0000256" key="2">
    <source>
        <dbReference type="SAM" id="SignalP"/>
    </source>
</evidence>
<keyword evidence="1" id="KW-0472">Membrane</keyword>
<evidence type="ECO:0000313" key="5">
    <source>
        <dbReference type="Proteomes" id="UP000321389"/>
    </source>
</evidence>
<dbReference type="PANTHER" id="PTHR39198">
    <property type="entry name" value="HYPOTHETICAL MEMBRANE PROTEIN, CONSERVED"/>
    <property type="match status" value="1"/>
</dbReference>
<protein>
    <recommendedName>
        <fullName evidence="3">Alpha-galactosidase NEW3 domain-containing protein</fullName>
    </recommendedName>
</protein>
<feature type="domain" description="Alpha-galactosidase NEW3" evidence="3">
    <location>
        <begin position="277"/>
        <end position="350"/>
    </location>
</feature>
<organism evidence="4 5">
    <name type="scientific">Nitratireductor mangrovi</name>
    <dbReference type="NCBI Taxonomy" id="2599600"/>
    <lineage>
        <taxon>Bacteria</taxon>
        <taxon>Pseudomonadati</taxon>
        <taxon>Pseudomonadota</taxon>
        <taxon>Alphaproteobacteria</taxon>
        <taxon>Hyphomicrobiales</taxon>
        <taxon>Phyllobacteriaceae</taxon>
        <taxon>Nitratireductor</taxon>
    </lineage>
</organism>
<dbReference type="AlphaFoldDB" id="A0A5B8L625"/>
<dbReference type="KEGG" id="niy:FQ775_19355"/>
<keyword evidence="5" id="KW-1185">Reference proteome</keyword>
<sequence length="396" mass="41441">MRYLSKGFAAAALAGLLMAPAPLAAQDNAEQPAVTTGFWLTTPYPELTIPPGETESVTLTLRNEKLPPQRASIEVAGVPEEWKWALKGGGNEVSAAMVSMDSTERLTLELTPPGDAELATHQIEVRARTGSGTVTLPLAVRISDDAPEAGGLELEPELPALRGTARSTFSYKVKVANDTPEEGLFNLAADVPPGFRTRFKKGYGSDEITGLPIGASATETVTVEVVPPRATAAGRYPVGFTVSGNGQTATAELSLEVTGEPAVQIVGPQERLSGEAQAGKETSFTFTLFNTGSAPAKDIELSATPPTGWNVDFEPKLVDQIAPNASDKVAVKITPSERAIAGDYMVAVRAAGGPVSEEVQFRTTVRTSTLWGIAGLGVIAAAVLVLGGAVMRYGRR</sequence>
<accession>A0A5B8L625</accession>
<feature type="transmembrane region" description="Helical" evidence="1">
    <location>
        <begin position="370"/>
        <end position="391"/>
    </location>
</feature>
<feature type="chain" id="PRO_5023130663" description="Alpha-galactosidase NEW3 domain-containing protein" evidence="2">
    <location>
        <begin position="25"/>
        <end position="396"/>
    </location>
</feature>
<keyword evidence="1" id="KW-1133">Transmembrane helix</keyword>
<evidence type="ECO:0000256" key="1">
    <source>
        <dbReference type="SAM" id="Phobius"/>
    </source>
</evidence>
<proteinExistence type="predicted"/>